<proteinExistence type="predicted"/>
<evidence type="ECO:0000313" key="2">
    <source>
        <dbReference type="Proteomes" id="UP000466517"/>
    </source>
</evidence>
<name>A0A7I7XPY9_9MYCO</name>
<dbReference type="AlphaFoldDB" id="A0A7I7XPY9"/>
<dbReference type="EMBL" id="AP022611">
    <property type="protein sequence ID" value="BBZ31298.1"/>
    <property type="molecule type" value="Genomic_DNA"/>
</dbReference>
<dbReference type="KEGG" id="mmag:MMAD_55930"/>
<sequence length="91" mass="9634">MVGTTNADGLLTERQVADESGLAAELVADLIPRASAETEAYDETGLWRAKVAKMLLDNGIRMNLVKVAVREPLTVAQLRATVENAPAGPST</sequence>
<dbReference type="Proteomes" id="UP000466517">
    <property type="component" value="Plasmid pJCM13574"/>
</dbReference>
<keyword evidence="2" id="KW-1185">Reference proteome</keyword>
<reference evidence="1 2" key="1">
    <citation type="journal article" date="2019" name="Emerg. Microbes Infect.">
        <title>Comprehensive subspecies identification of 175 nontuberculous mycobacteria species based on 7547 genomic profiles.</title>
        <authorList>
            <person name="Matsumoto Y."/>
            <person name="Kinjo T."/>
            <person name="Motooka D."/>
            <person name="Nabeya D."/>
            <person name="Jung N."/>
            <person name="Uechi K."/>
            <person name="Horii T."/>
            <person name="Iida T."/>
            <person name="Fujita J."/>
            <person name="Nakamura S."/>
        </authorList>
    </citation>
    <scope>NUCLEOTIDE SEQUENCE [LARGE SCALE GENOMIC DNA]</scope>
    <source>
        <strain evidence="1 2">JCM 13574</strain>
        <plasmid evidence="2">pjcm13574 dna</plasmid>
    </source>
</reference>
<geneLocation type="plasmid" evidence="2">
    <name>pjcm13574 dna</name>
</geneLocation>
<gene>
    <name evidence="1" type="ORF">MMAD_55930</name>
</gene>
<protein>
    <submittedName>
        <fullName evidence="1">Uncharacterized protein</fullName>
    </submittedName>
</protein>
<evidence type="ECO:0000313" key="1">
    <source>
        <dbReference type="EMBL" id="BBZ31298.1"/>
    </source>
</evidence>
<keyword evidence="1" id="KW-0614">Plasmid</keyword>
<accession>A0A7I7XPY9</accession>
<organism evidence="1 2">
    <name type="scientific">Mycolicibacterium madagascariense</name>
    <dbReference type="NCBI Taxonomy" id="212765"/>
    <lineage>
        <taxon>Bacteria</taxon>
        <taxon>Bacillati</taxon>
        <taxon>Actinomycetota</taxon>
        <taxon>Actinomycetes</taxon>
        <taxon>Mycobacteriales</taxon>
        <taxon>Mycobacteriaceae</taxon>
        <taxon>Mycolicibacterium</taxon>
    </lineage>
</organism>